<dbReference type="SUPFAM" id="SSF69593">
    <property type="entry name" value="Glycerol-3-phosphate (1)-acyltransferase"/>
    <property type="match status" value="1"/>
</dbReference>
<keyword evidence="1" id="KW-1133">Transmembrane helix</keyword>
<comment type="caution">
    <text evidence="3">The sequence shown here is derived from an EMBL/GenBank/DDBJ whole genome shotgun (WGS) entry which is preliminary data.</text>
</comment>
<protein>
    <recommendedName>
        <fullName evidence="2">Phospholipid/glycerol acyltransferase domain-containing protein</fullName>
    </recommendedName>
</protein>
<sequence>MSESGLFSYHLDYIWTTIDSLDIDYWRWVVWVIYPIIISFLLPLCILILFYASSIFLHVYHYRHSLQEAYTHDFWDGARKTLAALWDAQGWIWHGFEIDGIERIPSEGPALLIYYHGTLPVDFYYIVAKCLIEKNRHIRAVGDRFLFHIPGWRLLLEVMKVTPGTVQSCVSVLKDGHLLGIAPGCNIAHCGVREALFGDELYPVMWGKRLGFSKVATEANVPIIPIFTQNVREAFRTPSITRNWLRWVYEKTRLPIVPIYGFFPVKLKSFVGEPIVPGQNEDPEDLAKRVQVSMQELIKCNQRLPGSILRALVDRLDFLQIQR</sequence>
<gene>
    <name evidence="3" type="ORF">FSP39_013564</name>
</gene>
<dbReference type="PANTHER" id="PTHR22753:SF14">
    <property type="entry name" value="MONOACYLGLYCEROL_DIACYLGLYCEROL O-ACYLTRANSFERASE"/>
    <property type="match status" value="1"/>
</dbReference>
<evidence type="ECO:0000256" key="1">
    <source>
        <dbReference type="SAM" id="Phobius"/>
    </source>
</evidence>
<dbReference type="EMBL" id="VSWD01000010">
    <property type="protein sequence ID" value="KAK3090668.1"/>
    <property type="molecule type" value="Genomic_DNA"/>
</dbReference>
<accession>A0AA88XS66</accession>
<keyword evidence="1" id="KW-0812">Transmembrane</keyword>
<keyword evidence="4" id="KW-1185">Reference proteome</keyword>
<dbReference type="PANTHER" id="PTHR22753">
    <property type="entry name" value="TRANSMEMBRANE PROTEIN 68"/>
    <property type="match status" value="1"/>
</dbReference>
<reference evidence="3" key="1">
    <citation type="submission" date="2019-08" db="EMBL/GenBank/DDBJ databases">
        <title>The improved chromosome-level genome for the pearl oyster Pinctada fucata martensii using PacBio sequencing and Hi-C.</title>
        <authorList>
            <person name="Zheng Z."/>
        </authorList>
    </citation>
    <scope>NUCLEOTIDE SEQUENCE</scope>
    <source>
        <strain evidence="3">ZZ-2019</strain>
        <tissue evidence="3">Adductor muscle</tissue>
    </source>
</reference>
<organism evidence="3 4">
    <name type="scientific">Pinctada imbricata</name>
    <name type="common">Atlantic pearl-oyster</name>
    <name type="synonym">Pinctada martensii</name>
    <dbReference type="NCBI Taxonomy" id="66713"/>
    <lineage>
        <taxon>Eukaryota</taxon>
        <taxon>Metazoa</taxon>
        <taxon>Spiralia</taxon>
        <taxon>Lophotrochozoa</taxon>
        <taxon>Mollusca</taxon>
        <taxon>Bivalvia</taxon>
        <taxon>Autobranchia</taxon>
        <taxon>Pteriomorphia</taxon>
        <taxon>Pterioida</taxon>
        <taxon>Pterioidea</taxon>
        <taxon>Pteriidae</taxon>
        <taxon>Pinctada</taxon>
    </lineage>
</organism>
<feature type="domain" description="Phospholipid/glycerol acyltransferase" evidence="2">
    <location>
        <begin position="97"/>
        <end position="227"/>
    </location>
</feature>
<name>A0AA88XS66_PINIB</name>
<evidence type="ECO:0000259" key="2">
    <source>
        <dbReference type="Pfam" id="PF01553"/>
    </source>
</evidence>
<dbReference type="AlphaFoldDB" id="A0AA88XS66"/>
<evidence type="ECO:0000313" key="4">
    <source>
        <dbReference type="Proteomes" id="UP001186944"/>
    </source>
</evidence>
<dbReference type="GO" id="GO:0016020">
    <property type="term" value="C:membrane"/>
    <property type="evidence" value="ECO:0007669"/>
    <property type="project" value="TreeGrafter"/>
</dbReference>
<dbReference type="Pfam" id="PF01553">
    <property type="entry name" value="Acyltransferase"/>
    <property type="match status" value="1"/>
</dbReference>
<proteinExistence type="predicted"/>
<dbReference type="GO" id="GO:0016746">
    <property type="term" value="F:acyltransferase activity"/>
    <property type="evidence" value="ECO:0007669"/>
    <property type="project" value="InterPro"/>
</dbReference>
<keyword evidence="1" id="KW-0472">Membrane</keyword>
<dbReference type="Proteomes" id="UP001186944">
    <property type="component" value="Unassembled WGS sequence"/>
</dbReference>
<dbReference type="InterPro" id="IPR002123">
    <property type="entry name" value="Plipid/glycerol_acylTrfase"/>
</dbReference>
<feature type="transmembrane region" description="Helical" evidence="1">
    <location>
        <begin position="28"/>
        <end position="57"/>
    </location>
</feature>
<dbReference type="CDD" id="cd07987">
    <property type="entry name" value="LPLAT_MGAT-like"/>
    <property type="match status" value="1"/>
</dbReference>
<evidence type="ECO:0000313" key="3">
    <source>
        <dbReference type="EMBL" id="KAK3090668.1"/>
    </source>
</evidence>